<keyword evidence="3" id="KW-0012">Acyltransferase</keyword>
<feature type="domain" description="Acyltransferase 3" evidence="2">
    <location>
        <begin position="3"/>
        <end position="191"/>
    </location>
</feature>
<reference evidence="4" key="1">
    <citation type="submission" date="2019-09" db="EMBL/GenBank/DDBJ databases">
        <title>Distinct polysaccharide growth profiles of human intestinal Prevotella copri isolates.</title>
        <authorList>
            <person name="Fehlner-Peach H."/>
            <person name="Magnabosco C."/>
            <person name="Raghavan V."/>
            <person name="Scher J.U."/>
            <person name="Tett A."/>
            <person name="Cox L.M."/>
            <person name="Gottsegen C."/>
            <person name="Watters A."/>
            <person name="Wiltshire- Gordon J.D."/>
            <person name="Segata N."/>
            <person name="Bonneau R."/>
            <person name="Littman D.R."/>
        </authorList>
    </citation>
    <scope>NUCLEOTIDE SEQUENCE [LARGE SCALE GENOMIC DNA]</scope>
    <source>
        <strain evidence="4">iAK279</strain>
    </source>
</reference>
<feature type="transmembrane region" description="Helical" evidence="1">
    <location>
        <begin position="65"/>
        <end position="85"/>
    </location>
</feature>
<protein>
    <submittedName>
        <fullName evidence="3">Acyltransferase family protein</fullName>
    </submittedName>
</protein>
<comment type="caution">
    <text evidence="3">The sequence shown here is derived from an EMBL/GenBank/DDBJ whole genome shotgun (WGS) entry which is preliminary data.</text>
</comment>
<organism evidence="3 4">
    <name type="scientific">Segatella copri</name>
    <dbReference type="NCBI Taxonomy" id="165179"/>
    <lineage>
        <taxon>Bacteria</taxon>
        <taxon>Pseudomonadati</taxon>
        <taxon>Bacteroidota</taxon>
        <taxon>Bacteroidia</taxon>
        <taxon>Bacteroidales</taxon>
        <taxon>Prevotellaceae</taxon>
        <taxon>Segatella</taxon>
    </lineage>
</organism>
<dbReference type="Pfam" id="PF01757">
    <property type="entry name" value="Acyl_transf_3"/>
    <property type="match status" value="1"/>
</dbReference>
<proteinExistence type="predicted"/>
<keyword evidence="1" id="KW-0812">Transmembrane</keyword>
<keyword evidence="3" id="KW-0808">Transferase</keyword>
<name>A0AB35ZAL3_9BACT</name>
<feature type="transmembrane region" description="Helical" evidence="1">
    <location>
        <begin position="92"/>
        <end position="109"/>
    </location>
</feature>
<dbReference type="AlphaFoldDB" id="A0AB35ZAL3"/>
<accession>A0AB35ZAL3</accession>
<feature type="transmembrane region" description="Helical" evidence="1">
    <location>
        <begin position="6"/>
        <end position="24"/>
    </location>
</feature>
<sequence>MLNGISHLWFLLAIFECYILGKAIEGVLLIPERKKAVLMVMLLLFLILVPYRIPEVRFLCLSRIFTYFPYYLIGMLASKIDFGTLTKYKSKVLGLILMLMLLFVFQQIYVKRGIVTATFGVYLVLLSFTYVRLLNIPKLHSWMISLDKCSMGIYIVHHILIQELITISVFRSLATEYCYIFPCVLFISVTIISWGIVWSAKKNKYPKYIIG</sequence>
<feature type="transmembrane region" description="Helical" evidence="1">
    <location>
        <begin position="115"/>
        <end position="133"/>
    </location>
</feature>
<evidence type="ECO:0000313" key="4">
    <source>
        <dbReference type="Proteomes" id="UP000390763"/>
    </source>
</evidence>
<keyword evidence="1" id="KW-0472">Membrane</keyword>
<dbReference type="GO" id="GO:0016747">
    <property type="term" value="F:acyltransferase activity, transferring groups other than amino-acyl groups"/>
    <property type="evidence" value="ECO:0007669"/>
    <property type="project" value="InterPro"/>
</dbReference>
<keyword evidence="1" id="KW-1133">Transmembrane helix</keyword>
<gene>
    <name evidence="3" type="ORF">F7D62_01540</name>
</gene>
<evidence type="ECO:0000256" key="1">
    <source>
        <dbReference type="SAM" id="Phobius"/>
    </source>
</evidence>
<dbReference type="InterPro" id="IPR002656">
    <property type="entry name" value="Acyl_transf_3_dom"/>
</dbReference>
<evidence type="ECO:0000259" key="2">
    <source>
        <dbReference type="Pfam" id="PF01757"/>
    </source>
</evidence>
<feature type="transmembrane region" description="Helical" evidence="1">
    <location>
        <begin position="179"/>
        <end position="200"/>
    </location>
</feature>
<dbReference type="EMBL" id="VZBT01000013">
    <property type="protein sequence ID" value="MQO02819.1"/>
    <property type="molecule type" value="Genomic_DNA"/>
</dbReference>
<dbReference type="Proteomes" id="UP000390763">
    <property type="component" value="Unassembled WGS sequence"/>
</dbReference>
<evidence type="ECO:0000313" key="3">
    <source>
        <dbReference type="EMBL" id="MQO02819.1"/>
    </source>
</evidence>
<feature type="transmembrane region" description="Helical" evidence="1">
    <location>
        <begin position="36"/>
        <end position="53"/>
    </location>
</feature>